<proteinExistence type="predicted"/>
<evidence type="ECO:0000313" key="2">
    <source>
        <dbReference type="Proteomes" id="UP001201812"/>
    </source>
</evidence>
<gene>
    <name evidence="1" type="ORF">DdX_11441</name>
</gene>
<sequence length="105" mass="12025">MTYQSAQTRHGNGRYGQVEGDLARLSPNFFPAKCASNRDGVLPRSLAIENIMELVFLWLYLRSVDVAIGLTTNTSENYNEIQHCHTGAIFGVYISRMYLTLFYYY</sequence>
<keyword evidence="2" id="KW-1185">Reference proteome</keyword>
<protein>
    <submittedName>
        <fullName evidence="1">Uncharacterized protein</fullName>
    </submittedName>
</protein>
<comment type="caution">
    <text evidence="1">The sequence shown here is derived from an EMBL/GenBank/DDBJ whole genome shotgun (WGS) entry which is preliminary data.</text>
</comment>
<dbReference type="Proteomes" id="UP001201812">
    <property type="component" value="Unassembled WGS sequence"/>
</dbReference>
<evidence type="ECO:0000313" key="1">
    <source>
        <dbReference type="EMBL" id="KAI1709365.1"/>
    </source>
</evidence>
<organism evidence="1 2">
    <name type="scientific">Ditylenchus destructor</name>
    <dbReference type="NCBI Taxonomy" id="166010"/>
    <lineage>
        <taxon>Eukaryota</taxon>
        <taxon>Metazoa</taxon>
        <taxon>Ecdysozoa</taxon>
        <taxon>Nematoda</taxon>
        <taxon>Chromadorea</taxon>
        <taxon>Rhabditida</taxon>
        <taxon>Tylenchina</taxon>
        <taxon>Tylenchomorpha</taxon>
        <taxon>Sphaerularioidea</taxon>
        <taxon>Anguinidae</taxon>
        <taxon>Anguininae</taxon>
        <taxon>Ditylenchus</taxon>
    </lineage>
</organism>
<accession>A0AAD4N2G8</accession>
<reference evidence="1" key="1">
    <citation type="submission" date="2022-01" db="EMBL/GenBank/DDBJ databases">
        <title>Genome Sequence Resource for Two Populations of Ditylenchus destructor, the Migratory Endoparasitic Phytonematode.</title>
        <authorList>
            <person name="Zhang H."/>
            <person name="Lin R."/>
            <person name="Xie B."/>
        </authorList>
    </citation>
    <scope>NUCLEOTIDE SEQUENCE</scope>
    <source>
        <strain evidence="1">BazhouSP</strain>
    </source>
</reference>
<name>A0AAD4N2G8_9BILA</name>
<dbReference type="EMBL" id="JAKKPZ010000031">
    <property type="protein sequence ID" value="KAI1709365.1"/>
    <property type="molecule type" value="Genomic_DNA"/>
</dbReference>
<dbReference type="AlphaFoldDB" id="A0AAD4N2G8"/>